<keyword evidence="2" id="KW-1185">Reference proteome</keyword>
<dbReference type="SUPFAM" id="SSF48403">
    <property type="entry name" value="Ankyrin repeat"/>
    <property type="match status" value="1"/>
</dbReference>
<accession>A0A0D0BXE6</accession>
<sequence length="274" mass="31323">MDLWCWTAGFLVNEEQLILWCQDQPGLDSKIIEDLGPFDYAHKFLDKRPNSPDLYCFFGAERKPKAMFMCRTVFTSPGAPKPDLSASPWVYKTMSRWSPTETDQLQRYNIYHVLAAQGQAEILEHLLKKLPRDVNEALLIQQSERALETLLYLTVLARNYHISSAIIDYTKPDLMMYDATGSIPLHIAVANSQVKTLTEELSAFARLMEMKLAAAKAVAQEKEPKTEEGLEKEKWNDFDDKFATLKILQEAALVRPMQRQLIHLIDIQKSVGSD</sequence>
<dbReference type="EMBL" id="KN834816">
    <property type="protein sequence ID" value="KIK54449.1"/>
    <property type="molecule type" value="Genomic_DNA"/>
</dbReference>
<gene>
    <name evidence="1" type="ORF">GYMLUDRAFT_249591</name>
</gene>
<name>A0A0D0BXE6_9AGAR</name>
<evidence type="ECO:0000313" key="1">
    <source>
        <dbReference type="EMBL" id="KIK54449.1"/>
    </source>
</evidence>
<dbReference type="InterPro" id="IPR036770">
    <property type="entry name" value="Ankyrin_rpt-contain_sf"/>
</dbReference>
<dbReference type="AlphaFoldDB" id="A0A0D0BXE6"/>
<dbReference type="Proteomes" id="UP000053593">
    <property type="component" value="Unassembled WGS sequence"/>
</dbReference>
<dbReference type="OrthoDB" id="10539757at2759"/>
<reference evidence="1 2" key="1">
    <citation type="submission" date="2014-04" db="EMBL/GenBank/DDBJ databases">
        <title>Evolutionary Origins and Diversification of the Mycorrhizal Mutualists.</title>
        <authorList>
            <consortium name="DOE Joint Genome Institute"/>
            <consortium name="Mycorrhizal Genomics Consortium"/>
            <person name="Kohler A."/>
            <person name="Kuo A."/>
            <person name="Nagy L.G."/>
            <person name="Floudas D."/>
            <person name="Copeland A."/>
            <person name="Barry K.W."/>
            <person name="Cichocki N."/>
            <person name="Veneault-Fourrey C."/>
            <person name="LaButti K."/>
            <person name="Lindquist E.A."/>
            <person name="Lipzen A."/>
            <person name="Lundell T."/>
            <person name="Morin E."/>
            <person name="Murat C."/>
            <person name="Riley R."/>
            <person name="Ohm R."/>
            <person name="Sun H."/>
            <person name="Tunlid A."/>
            <person name="Henrissat B."/>
            <person name="Grigoriev I.V."/>
            <person name="Hibbett D.S."/>
            <person name="Martin F."/>
        </authorList>
    </citation>
    <scope>NUCLEOTIDE SEQUENCE [LARGE SCALE GENOMIC DNA]</scope>
    <source>
        <strain evidence="1 2">FD-317 M1</strain>
    </source>
</reference>
<dbReference type="HOGENOM" id="CLU_1015841_0_0_1"/>
<protein>
    <submittedName>
        <fullName evidence="1">Uncharacterized protein</fullName>
    </submittedName>
</protein>
<organism evidence="1 2">
    <name type="scientific">Collybiopsis luxurians FD-317 M1</name>
    <dbReference type="NCBI Taxonomy" id="944289"/>
    <lineage>
        <taxon>Eukaryota</taxon>
        <taxon>Fungi</taxon>
        <taxon>Dikarya</taxon>
        <taxon>Basidiomycota</taxon>
        <taxon>Agaricomycotina</taxon>
        <taxon>Agaricomycetes</taxon>
        <taxon>Agaricomycetidae</taxon>
        <taxon>Agaricales</taxon>
        <taxon>Marasmiineae</taxon>
        <taxon>Omphalotaceae</taxon>
        <taxon>Collybiopsis</taxon>
        <taxon>Collybiopsis luxurians</taxon>
    </lineage>
</organism>
<evidence type="ECO:0000313" key="2">
    <source>
        <dbReference type="Proteomes" id="UP000053593"/>
    </source>
</evidence>
<proteinExistence type="predicted"/>
<dbReference type="Gene3D" id="1.25.40.20">
    <property type="entry name" value="Ankyrin repeat-containing domain"/>
    <property type="match status" value="1"/>
</dbReference>